<feature type="transmembrane region" description="Helical" evidence="6">
    <location>
        <begin position="58"/>
        <end position="77"/>
    </location>
</feature>
<evidence type="ECO:0000256" key="1">
    <source>
        <dbReference type="ARBA" id="ARBA00004651"/>
    </source>
</evidence>
<dbReference type="GO" id="GO:0005886">
    <property type="term" value="C:plasma membrane"/>
    <property type="evidence" value="ECO:0007669"/>
    <property type="project" value="UniProtKB-SubCell"/>
</dbReference>
<evidence type="ECO:0000256" key="5">
    <source>
        <dbReference type="ARBA" id="ARBA00023136"/>
    </source>
</evidence>
<accession>A0A3B0U7T9</accession>
<keyword evidence="4 6" id="KW-1133">Transmembrane helix</keyword>
<name>A0A3B0U7T9_9ZZZZ</name>
<feature type="transmembrane region" description="Helical" evidence="6">
    <location>
        <begin position="114"/>
        <end position="133"/>
    </location>
</feature>
<dbReference type="AlphaFoldDB" id="A0A3B0U7T9"/>
<dbReference type="EMBL" id="UOEQ01000580">
    <property type="protein sequence ID" value="VAW25110.1"/>
    <property type="molecule type" value="Genomic_DNA"/>
</dbReference>
<gene>
    <name evidence="8" type="ORF">MNBD_ALPHA11-2187</name>
</gene>
<evidence type="ECO:0000256" key="3">
    <source>
        <dbReference type="ARBA" id="ARBA00022692"/>
    </source>
</evidence>
<evidence type="ECO:0000259" key="7">
    <source>
        <dbReference type="Pfam" id="PF06271"/>
    </source>
</evidence>
<evidence type="ECO:0000313" key="8">
    <source>
        <dbReference type="EMBL" id="VAW25110.1"/>
    </source>
</evidence>
<keyword evidence="2" id="KW-1003">Cell membrane</keyword>
<comment type="subcellular location">
    <subcellularLocation>
        <location evidence="1">Cell membrane</location>
        <topology evidence="1">Multi-pass membrane protein</topology>
    </subcellularLocation>
</comment>
<keyword evidence="5 6" id="KW-0472">Membrane</keyword>
<reference evidence="8" key="1">
    <citation type="submission" date="2018-06" db="EMBL/GenBank/DDBJ databases">
        <authorList>
            <person name="Zhirakovskaya E."/>
        </authorList>
    </citation>
    <scope>NUCLEOTIDE SEQUENCE</scope>
</reference>
<organism evidence="8">
    <name type="scientific">hydrothermal vent metagenome</name>
    <dbReference type="NCBI Taxonomy" id="652676"/>
    <lineage>
        <taxon>unclassified sequences</taxon>
        <taxon>metagenomes</taxon>
        <taxon>ecological metagenomes</taxon>
    </lineage>
</organism>
<dbReference type="PANTHER" id="PTHR36115:SF6">
    <property type="entry name" value="PROLINE-RICH ANTIGEN HOMOLOG"/>
    <property type="match status" value="1"/>
</dbReference>
<sequence>MARNAGNDLPDPQSYPELFDGLLKRRMFAYVIDLLILAFIVSAVMVLGLVAGIVTLGLALPALVFAVPVSIVGYYALTLGSQKRATVGMSMMDIVLTPTRGQPLDGWRAFAHPLVFWITCWVLAPFSLMVALFTPRRQMLHDLIVGVLMVRRSPMDRHWSSEAI</sequence>
<evidence type="ECO:0000256" key="6">
    <source>
        <dbReference type="SAM" id="Phobius"/>
    </source>
</evidence>
<protein>
    <recommendedName>
        <fullName evidence="7">RDD domain-containing protein</fullName>
    </recommendedName>
</protein>
<dbReference type="InterPro" id="IPR010432">
    <property type="entry name" value="RDD"/>
</dbReference>
<evidence type="ECO:0000256" key="4">
    <source>
        <dbReference type="ARBA" id="ARBA00022989"/>
    </source>
</evidence>
<proteinExistence type="predicted"/>
<evidence type="ECO:0000256" key="2">
    <source>
        <dbReference type="ARBA" id="ARBA00022475"/>
    </source>
</evidence>
<feature type="domain" description="RDD" evidence="7">
    <location>
        <begin position="23"/>
        <end position="145"/>
    </location>
</feature>
<dbReference type="PANTHER" id="PTHR36115">
    <property type="entry name" value="PROLINE-RICH ANTIGEN HOMOLOG-RELATED"/>
    <property type="match status" value="1"/>
</dbReference>
<feature type="transmembrane region" description="Helical" evidence="6">
    <location>
        <begin position="27"/>
        <end position="51"/>
    </location>
</feature>
<dbReference type="InterPro" id="IPR051791">
    <property type="entry name" value="Pra-immunoreactive"/>
</dbReference>
<dbReference type="Pfam" id="PF06271">
    <property type="entry name" value="RDD"/>
    <property type="match status" value="1"/>
</dbReference>
<keyword evidence="3 6" id="KW-0812">Transmembrane</keyword>